<gene>
    <name evidence="1" type="ORF">HNI00_19930</name>
</gene>
<dbReference type="KEGG" id="tog:HNI00_19930"/>
<sequence>MAVPDCAESRIVPNPAESCQIMPDYADARRFAQSIQLASVNNAHETMLVIRAVQRLAQGV</sequence>
<evidence type="ECO:0000313" key="1">
    <source>
        <dbReference type="EMBL" id="WOB45159.1"/>
    </source>
</evidence>
<name>A0AA97BE24_9CYAN</name>
<protein>
    <submittedName>
        <fullName evidence="1">Uncharacterized protein</fullName>
    </submittedName>
</protein>
<organism evidence="1">
    <name type="scientific">Thermoleptolyngbya oregonensis NK1-22</name>
    <dbReference type="NCBI Taxonomy" id="2547457"/>
    <lineage>
        <taxon>Bacteria</taxon>
        <taxon>Bacillati</taxon>
        <taxon>Cyanobacteriota</taxon>
        <taxon>Cyanophyceae</taxon>
        <taxon>Oculatellales</taxon>
        <taxon>Oculatellaceae</taxon>
        <taxon>Thermoleptolyngbya</taxon>
    </lineage>
</organism>
<accession>A0AA97BE24</accession>
<dbReference type="RefSeq" id="WP_316788807.1">
    <property type="nucleotide sequence ID" value="NZ_CP053540.1"/>
</dbReference>
<proteinExistence type="predicted"/>
<reference evidence="1" key="1">
    <citation type="submission" date="2020-05" db="EMBL/GenBank/DDBJ databases">
        <authorList>
            <person name="Zhu T."/>
            <person name="Keshari N."/>
            <person name="Lu X."/>
        </authorList>
    </citation>
    <scope>NUCLEOTIDE SEQUENCE</scope>
    <source>
        <strain evidence="1">NK1-22</strain>
    </source>
</reference>
<dbReference type="EMBL" id="CP053540">
    <property type="protein sequence ID" value="WOB45159.1"/>
    <property type="molecule type" value="Genomic_DNA"/>
</dbReference>
<dbReference type="AlphaFoldDB" id="A0AA97BE24"/>